<reference evidence="1 2" key="1">
    <citation type="submission" date="2020-04" db="EMBL/GenBank/DDBJ databases">
        <title>Flammeovirga sp. SR4, a novel species isolated from seawater.</title>
        <authorList>
            <person name="Wang X."/>
        </authorList>
    </citation>
    <scope>NUCLEOTIDE SEQUENCE [LARGE SCALE GENOMIC DNA]</scope>
    <source>
        <strain evidence="1 2">ATCC 23126</strain>
    </source>
</reference>
<name>A0A7X9RWY6_9BACT</name>
<dbReference type="EMBL" id="JABANE010000058">
    <property type="protein sequence ID" value="NME70219.1"/>
    <property type="molecule type" value="Genomic_DNA"/>
</dbReference>
<proteinExistence type="predicted"/>
<evidence type="ECO:0000313" key="1">
    <source>
        <dbReference type="EMBL" id="NME70219.1"/>
    </source>
</evidence>
<dbReference type="RefSeq" id="WP_169658461.1">
    <property type="nucleotide sequence ID" value="NZ_JABANE010000058.1"/>
</dbReference>
<organism evidence="1 2">
    <name type="scientific">Flammeovirga aprica JL-4</name>
    <dbReference type="NCBI Taxonomy" id="694437"/>
    <lineage>
        <taxon>Bacteria</taxon>
        <taxon>Pseudomonadati</taxon>
        <taxon>Bacteroidota</taxon>
        <taxon>Cytophagia</taxon>
        <taxon>Cytophagales</taxon>
        <taxon>Flammeovirgaceae</taxon>
        <taxon>Flammeovirga</taxon>
    </lineage>
</organism>
<protein>
    <submittedName>
        <fullName evidence="1">Uncharacterized protein</fullName>
    </submittedName>
</protein>
<dbReference type="AlphaFoldDB" id="A0A7X9RWY6"/>
<gene>
    <name evidence="1" type="ORF">HHU12_19745</name>
</gene>
<comment type="caution">
    <text evidence="1">The sequence shown here is derived from an EMBL/GenBank/DDBJ whole genome shotgun (WGS) entry which is preliminary data.</text>
</comment>
<evidence type="ECO:0000313" key="2">
    <source>
        <dbReference type="Proteomes" id="UP000576082"/>
    </source>
</evidence>
<dbReference type="Gene3D" id="2.60.120.260">
    <property type="entry name" value="Galactose-binding domain-like"/>
    <property type="match status" value="1"/>
</dbReference>
<sequence>MKLQLHFLLISLVIVMMSGTSYGQIQVFGEKGIVEEPKAWGGKMEELTSFNGKEEVLFIQRNTSPYGGFIFDMDLKLDFSTSNVITFSAYNPKPAKKLEAYTILAGVRKKGEDGQLQVLKKIPVKSFDQWEEYSIEINPVEGVDYKSVIIILQPDSHNKEANGMTMYVTDVKAPAVVADEILTYLSTDESGKVIQMDILSSGDLKNKLKKTAFKVIKNGYKELSIRKLETYDRQVILNMDKPIHPNDDIRLSFDKDRLEDTDGKVLKPFKHKLVKNNVPIDFELYSDLNFTHKHVLDNFHGYRSSFQKGVTVPGNVEDMAMKVELKEDYWGALMFNMKNELDITKEKVFKVKVFVPQPPEEVENIKVELCLRVNQKLKKQLKKKVFITTFNEWVEVSFDFKDEEPQTRNFNSICLAFDPSSSTKKGTKLYIKDFMGPRKRNL</sequence>
<accession>A0A7X9RWY6</accession>
<dbReference type="Proteomes" id="UP000576082">
    <property type="component" value="Unassembled WGS sequence"/>
</dbReference>
<keyword evidence="2" id="KW-1185">Reference proteome</keyword>